<organism evidence="8 9">
    <name type="scientific">Naumovozyma dairenensis (strain ATCC 10597 / BCRC 20456 / CBS 421 / NBRC 0211 / NRRL Y-12639)</name>
    <name type="common">Saccharomyces dairenensis</name>
    <dbReference type="NCBI Taxonomy" id="1071378"/>
    <lineage>
        <taxon>Eukaryota</taxon>
        <taxon>Fungi</taxon>
        <taxon>Dikarya</taxon>
        <taxon>Ascomycota</taxon>
        <taxon>Saccharomycotina</taxon>
        <taxon>Saccharomycetes</taxon>
        <taxon>Saccharomycetales</taxon>
        <taxon>Saccharomycetaceae</taxon>
        <taxon>Naumovozyma</taxon>
    </lineage>
</organism>
<evidence type="ECO:0000256" key="2">
    <source>
        <dbReference type="ARBA" id="ARBA00009561"/>
    </source>
</evidence>
<feature type="transmembrane region" description="Helical" evidence="6">
    <location>
        <begin position="180"/>
        <end position="199"/>
    </location>
</feature>
<feature type="signal peptide" evidence="7">
    <location>
        <begin position="1"/>
        <end position="20"/>
    </location>
</feature>
<reference evidence="8 9" key="1">
    <citation type="journal article" date="2011" name="Proc. Natl. Acad. Sci. U.S.A.">
        <title>Evolutionary erosion of yeast sex chromosomes by mating-type switching accidents.</title>
        <authorList>
            <person name="Gordon J.L."/>
            <person name="Armisen D."/>
            <person name="Proux-Wera E."/>
            <person name="Oheigeartaigh S.S."/>
            <person name="Byrne K.P."/>
            <person name="Wolfe K.H."/>
        </authorList>
    </citation>
    <scope>NUCLEOTIDE SEQUENCE [LARGE SCALE GENOMIC DNA]</scope>
    <source>
        <strain evidence="9">ATCC 10597 / BCRC 20456 / CBS 421 / NBRC 0211 / NRRL Y-12639</strain>
    </source>
</reference>
<dbReference type="Proteomes" id="UP000000689">
    <property type="component" value="Chromosome 3"/>
</dbReference>
<dbReference type="PANTHER" id="PTHR12692">
    <property type="entry name" value="DOLICHYL-DIPHOSPHOOLIGOSACCHARIDE--PROTEIN GLYCOSYLTRANSFERASE-RELATED"/>
    <property type="match status" value="1"/>
</dbReference>
<dbReference type="GO" id="GO:0008250">
    <property type="term" value="C:oligosaccharyltransferase complex"/>
    <property type="evidence" value="ECO:0007669"/>
    <property type="project" value="EnsemblFungi"/>
</dbReference>
<dbReference type="Gene3D" id="3.40.30.10">
    <property type="entry name" value="Glutaredoxin"/>
    <property type="match status" value="1"/>
</dbReference>
<dbReference type="GeneID" id="11496369"/>
<evidence type="ECO:0000256" key="3">
    <source>
        <dbReference type="ARBA" id="ARBA00022692"/>
    </source>
</evidence>
<dbReference type="OrthoDB" id="67566at2759"/>
<dbReference type="EMBL" id="HE580269">
    <property type="protein sequence ID" value="CCD23754.1"/>
    <property type="molecule type" value="Genomic_DNA"/>
</dbReference>
<dbReference type="KEGG" id="ndi:NDAI_0C00930"/>
<evidence type="ECO:0000256" key="5">
    <source>
        <dbReference type="ARBA" id="ARBA00023136"/>
    </source>
</evidence>
<evidence type="ECO:0000256" key="4">
    <source>
        <dbReference type="ARBA" id="ARBA00022989"/>
    </source>
</evidence>
<feature type="transmembrane region" description="Helical" evidence="6">
    <location>
        <begin position="255"/>
        <end position="279"/>
    </location>
</feature>
<name>G0W7J3_NAUDC</name>
<keyword evidence="7" id="KW-0732">Signal</keyword>
<dbReference type="SUPFAM" id="SSF52833">
    <property type="entry name" value="Thioredoxin-like"/>
    <property type="match status" value="1"/>
</dbReference>
<comment type="subcellular location">
    <subcellularLocation>
        <location evidence="1">Endoplasmic reticulum membrane</location>
        <topology evidence="1">Multi-pass membrane protein</topology>
    </subcellularLocation>
</comment>
<dbReference type="RefSeq" id="XP_003668997.1">
    <property type="nucleotide sequence ID" value="XM_003668949.1"/>
</dbReference>
<gene>
    <name evidence="8" type="primary">NDAI0C00930</name>
    <name evidence="8" type="ordered locus">NDAI_0C00930</name>
</gene>
<dbReference type="PANTHER" id="PTHR12692:SF3">
    <property type="entry name" value="DOLICHYL-DIPHOSPHOOLIGOSACCHARIDE--PROTEIN GLYCOSYLTRANSFERASE SUBUNIT OST6"/>
    <property type="match status" value="1"/>
</dbReference>
<dbReference type="GO" id="GO:0018279">
    <property type="term" value="P:protein N-linked glycosylation via asparagine"/>
    <property type="evidence" value="ECO:0007669"/>
    <property type="project" value="TreeGrafter"/>
</dbReference>
<evidence type="ECO:0008006" key="10">
    <source>
        <dbReference type="Google" id="ProtNLM"/>
    </source>
</evidence>
<dbReference type="Pfam" id="PF04756">
    <property type="entry name" value="OST3_OST6"/>
    <property type="match status" value="1"/>
</dbReference>
<dbReference type="GO" id="GO:0015035">
    <property type="term" value="F:protein-disulfide reductase activity"/>
    <property type="evidence" value="ECO:0007669"/>
    <property type="project" value="EnsemblFungi"/>
</dbReference>
<dbReference type="OMA" id="WQFGIEI"/>
<evidence type="ECO:0000256" key="1">
    <source>
        <dbReference type="ARBA" id="ARBA00004477"/>
    </source>
</evidence>
<sequence length="323" mass="37577">MQRYLYFLGFLLNSIQCVIGFANIEHVQKLKDQDNIIRITEENYQELSTGVHDFYNVLYITMSGANNQGQFCEMCGEFETTLRKVSHAMKNQVPDTNVLFFIADVNEVPSLVSDLQLTNVPHLVVYPPPFNETFKWSVAHFYQYELPPERAGDLLRFGNYIAKLLNVQLRLETEFDMNEFLMYFCGFMALFLFFKKIIFPKFNNKIKLAMIILSSLILLPSITGYKFTEMNGIPFIARDKDDNIMYFSGGTGWQFGIEIFSVSSMYIILGSLVIGLVYNPRWHKDSKKFQDLQSVVVACALFYMFSFFLSCYKIKSQDYPFTY</sequence>
<dbReference type="InterPro" id="IPR021149">
    <property type="entry name" value="OligosaccharylTrfase_OST3/OST6"/>
</dbReference>
<feature type="transmembrane region" description="Helical" evidence="6">
    <location>
        <begin position="291"/>
        <end position="309"/>
    </location>
</feature>
<keyword evidence="5 6" id="KW-0472">Membrane</keyword>
<dbReference type="eggNOG" id="KOG2603">
    <property type="taxonomic scope" value="Eukaryota"/>
</dbReference>
<dbReference type="STRING" id="1071378.G0W7J3"/>
<keyword evidence="9" id="KW-1185">Reference proteome</keyword>
<evidence type="ECO:0000313" key="8">
    <source>
        <dbReference type="EMBL" id="CCD23754.1"/>
    </source>
</evidence>
<dbReference type="AlphaFoldDB" id="G0W7J3"/>
<evidence type="ECO:0000256" key="6">
    <source>
        <dbReference type="SAM" id="Phobius"/>
    </source>
</evidence>
<comment type="similarity">
    <text evidence="2">Belongs to the OST3/OST6 family.</text>
</comment>
<accession>G0W7J3</accession>
<feature type="chain" id="PRO_5003411075" description="Thioredoxin domain-containing protein" evidence="7">
    <location>
        <begin position="21"/>
        <end position="323"/>
    </location>
</feature>
<keyword evidence="4 6" id="KW-1133">Transmembrane helix</keyword>
<dbReference type="HOGENOM" id="CLU_052855_2_1_1"/>
<feature type="transmembrane region" description="Helical" evidence="6">
    <location>
        <begin position="206"/>
        <end position="225"/>
    </location>
</feature>
<proteinExistence type="inferred from homology"/>
<evidence type="ECO:0000256" key="7">
    <source>
        <dbReference type="SAM" id="SignalP"/>
    </source>
</evidence>
<evidence type="ECO:0000313" key="9">
    <source>
        <dbReference type="Proteomes" id="UP000000689"/>
    </source>
</evidence>
<protein>
    <recommendedName>
        <fullName evidence="10">Thioredoxin domain-containing protein</fullName>
    </recommendedName>
</protein>
<dbReference type="InterPro" id="IPR036249">
    <property type="entry name" value="Thioredoxin-like_sf"/>
</dbReference>
<keyword evidence="3 6" id="KW-0812">Transmembrane</keyword>